<evidence type="ECO:0000313" key="1">
    <source>
        <dbReference type="EMBL" id="PVV05401.1"/>
    </source>
</evidence>
<dbReference type="AlphaFoldDB" id="A0A2T9ZLG2"/>
<keyword evidence="2" id="KW-1185">Reference proteome</keyword>
<reference evidence="1 2" key="1">
    <citation type="journal article" date="2018" name="MBio">
        <title>Comparative Genomics Reveals the Core Gene Toolbox for the Fungus-Insect Symbiosis.</title>
        <authorList>
            <person name="Wang Y."/>
            <person name="Stata M."/>
            <person name="Wang W."/>
            <person name="Stajich J.E."/>
            <person name="White M.M."/>
            <person name="Moncalvo J.M."/>
        </authorList>
    </citation>
    <scope>NUCLEOTIDE SEQUENCE [LARGE SCALE GENOMIC DNA]</scope>
    <source>
        <strain evidence="1 2">SC-DP-2</strain>
    </source>
</reference>
<comment type="caution">
    <text evidence="1">The sequence shown here is derived from an EMBL/GenBank/DDBJ whole genome shotgun (WGS) entry which is preliminary data.</text>
</comment>
<sequence>MDSKSSLDLLRKSSFDSNISGNSASTKIPRLTPYSKEILDESSNKVAPYKRQNFISFSNIGLVIAAFVKDIISTPKSNPDFISSKRTISDSSTIYKDILSLKKPYRRTIPCHRLTTPMDFGGFVPPLVPKRSSNNYK</sequence>
<proteinExistence type="predicted"/>
<name>A0A2T9ZLG2_9FUNG</name>
<accession>A0A2T9ZLG2</accession>
<gene>
    <name evidence="1" type="ORF">BB560_000074</name>
</gene>
<dbReference type="Proteomes" id="UP000245609">
    <property type="component" value="Unassembled WGS sequence"/>
</dbReference>
<dbReference type="EMBL" id="MBFS01000008">
    <property type="protein sequence ID" value="PVV05401.1"/>
    <property type="molecule type" value="Genomic_DNA"/>
</dbReference>
<organism evidence="1 2">
    <name type="scientific">Smittium megazygosporum</name>
    <dbReference type="NCBI Taxonomy" id="133381"/>
    <lineage>
        <taxon>Eukaryota</taxon>
        <taxon>Fungi</taxon>
        <taxon>Fungi incertae sedis</taxon>
        <taxon>Zoopagomycota</taxon>
        <taxon>Kickxellomycotina</taxon>
        <taxon>Harpellomycetes</taxon>
        <taxon>Harpellales</taxon>
        <taxon>Legeriomycetaceae</taxon>
        <taxon>Smittium</taxon>
    </lineage>
</organism>
<protein>
    <submittedName>
        <fullName evidence="1">Uncharacterized protein</fullName>
    </submittedName>
</protein>
<evidence type="ECO:0000313" key="2">
    <source>
        <dbReference type="Proteomes" id="UP000245609"/>
    </source>
</evidence>